<dbReference type="EMBL" id="KC292026">
    <property type="protein sequence ID" value="AGM11414.1"/>
    <property type="molecule type" value="Genomic_DNA"/>
</dbReference>
<dbReference type="KEGG" id="vg:16193930"/>
<dbReference type="GeneID" id="16193930"/>
<reference evidence="1 2" key="1">
    <citation type="submission" date="2012-12" db="EMBL/GenBank/DDBJ databases">
        <authorList>
            <person name="Sencilo A."/>
            <person name="Jacobs-Sera D."/>
            <person name="Russell D.A."/>
            <person name="Ko C."/>
            <person name="Atanasova N."/>
            <person name="Osterlund E."/>
            <person name="Oksanen H.M."/>
            <person name="Bamford D.H."/>
            <person name="Hatfull G.F."/>
            <person name="Roine E."/>
            <person name="Hendrix R.W."/>
        </authorList>
    </citation>
    <scope>NUCLEOTIDE SEQUENCE [LARGE SCALE GENOMIC DNA]</scope>
</reference>
<keyword evidence="2" id="KW-1185">Reference proteome</keyword>
<organism evidence="1 2">
    <name type="scientific">Halogranum tailed virus 1</name>
    <dbReference type="NCBI Taxonomy" id="1273749"/>
    <lineage>
        <taxon>Viruses</taxon>
        <taxon>Duplodnaviria</taxon>
        <taxon>Heunggongvirae</taxon>
        <taxon>Uroviricota</taxon>
        <taxon>Caudoviricetes</taxon>
        <taxon>Thumleimavirales</taxon>
        <taxon>Halomagnusviridae</taxon>
        <taxon>Hagravirus</taxon>
        <taxon>Hagravirus capitaneum</taxon>
        <taxon>Hagravirus HGTV1</taxon>
    </lineage>
</organism>
<name>R4T6V3_9CAUD</name>
<evidence type="ECO:0000313" key="1">
    <source>
        <dbReference type="EMBL" id="AGM11414.1"/>
    </source>
</evidence>
<gene>
    <name evidence="1" type="primary">116</name>
    <name evidence="1" type="ORF">HGTV1_116</name>
</gene>
<dbReference type="Proteomes" id="UP000202786">
    <property type="component" value="Segment"/>
</dbReference>
<protein>
    <submittedName>
        <fullName evidence="1">Uncharacterized protein</fullName>
    </submittedName>
</protein>
<accession>R4T6V3</accession>
<dbReference type="RefSeq" id="YP_008059292.1">
    <property type="nucleotide sequence ID" value="NC_021328.1"/>
</dbReference>
<sequence>MSFLNLFGECDHEWVEFDEQYAMRGNFSHETGVFEWKSTRKTGERCAHCSETRNVEKDTKTYKYEPTEVIE</sequence>
<proteinExistence type="predicted"/>
<evidence type="ECO:0000313" key="2">
    <source>
        <dbReference type="Proteomes" id="UP000202786"/>
    </source>
</evidence>